<dbReference type="SUPFAM" id="SSF100950">
    <property type="entry name" value="NagB/RpiA/CoA transferase-like"/>
    <property type="match status" value="1"/>
</dbReference>
<keyword evidence="6" id="KW-0436">Ligase</keyword>
<feature type="binding site" evidence="4">
    <location>
        <position position="60"/>
    </location>
    <ligand>
        <name>substrate</name>
    </ligand>
</feature>
<evidence type="ECO:0000256" key="2">
    <source>
        <dbReference type="ARBA" id="ARBA00022741"/>
    </source>
</evidence>
<keyword evidence="2 4" id="KW-0547">Nucleotide-binding</keyword>
<dbReference type="GO" id="GO:0005524">
    <property type="term" value="F:ATP binding"/>
    <property type="evidence" value="ECO:0007669"/>
    <property type="project" value="UniProtKB-KW"/>
</dbReference>
<keyword evidence="5" id="KW-0479">Metal-binding</keyword>
<feature type="binding site" evidence="4">
    <location>
        <begin position="18"/>
        <end position="22"/>
    </location>
    <ligand>
        <name>ATP</name>
        <dbReference type="ChEBI" id="CHEBI:30616"/>
    </ligand>
</feature>
<dbReference type="AlphaFoldDB" id="A0A2A9CSP9"/>
<proteinExistence type="inferred from homology"/>
<dbReference type="GO" id="GO:0035999">
    <property type="term" value="P:tetrahydrofolate interconversion"/>
    <property type="evidence" value="ECO:0007669"/>
    <property type="project" value="TreeGrafter"/>
</dbReference>
<evidence type="ECO:0000256" key="1">
    <source>
        <dbReference type="ARBA" id="ARBA00010638"/>
    </source>
</evidence>
<dbReference type="InterPro" id="IPR024185">
    <property type="entry name" value="FTHF_cligase-like_sf"/>
</dbReference>
<dbReference type="GO" id="GO:0009396">
    <property type="term" value="P:folic acid-containing compound biosynthetic process"/>
    <property type="evidence" value="ECO:0007669"/>
    <property type="project" value="TreeGrafter"/>
</dbReference>
<keyword evidence="5" id="KW-0460">Magnesium</keyword>
<comment type="caution">
    <text evidence="6">The sequence shown here is derived from an EMBL/GenBank/DDBJ whole genome shotgun (WGS) entry which is preliminary data.</text>
</comment>
<dbReference type="Proteomes" id="UP000226079">
    <property type="component" value="Unassembled WGS sequence"/>
</dbReference>
<dbReference type="GO" id="GO:0046872">
    <property type="term" value="F:metal ion binding"/>
    <property type="evidence" value="ECO:0007669"/>
    <property type="project" value="UniProtKB-KW"/>
</dbReference>
<name>A0A2A9CSP9_9ACTN</name>
<dbReference type="InterPro" id="IPR002698">
    <property type="entry name" value="FTHF_cligase"/>
</dbReference>
<dbReference type="EMBL" id="PDJC01000001">
    <property type="protein sequence ID" value="PFG17444.1"/>
    <property type="molecule type" value="Genomic_DNA"/>
</dbReference>
<dbReference type="PANTHER" id="PTHR23407">
    <property type="entry name" value="ATPASE INHIBITOR/5-FORMYLTETRAHYDROFOLATE CYCLO-LIGASE"/>
    <property type="match status" value="1"/>
</dbReference>
<evidence type="ECO:0000256" key="3">
    <source>
        <dbReference type="ARBA" id="ARBA00022840"/>
    </source>
</evidence>
<comment type="cofactor">
    <cofactor evidence="5">
        <name>Mg(2+)</name>
        <dbReference type="ChEBI" id="CHEBI:18420"/>
    </cofactor>
</comment>
<evidence type="ECO:0000256" key="5">
    <source>
        <dbReference type="RuleBase" id="RU361279"/>
    </source>
</evidence>
<sequence>MQVPGSEGQPRAGVDPAKARLRATINHSRTTTAETAADSAARTARAVTACTRAEVVACYLSRPEEPDTAALIAALTSAGVRVLVPLLRREPDWAWFTGADDLVPGPHRIRQPRGTGLGGAALARADWIWLPGLAGTADGRRLGTGGGWYDRALGQARPDAVRGLLLFDREVLDDVPTQSWDLPVDLLVTERRTIRVRPE</sequence>
<gene>
    <name evidence="6" type="ORF">ATK74_2014</name>
</gene>
<feature type="binding site" evidence="4">
    <location>
        <begin position="141"/>
        <end position="149"/>
    </location>
    <ligand>
        <name>ATP</name>
        <dbReference type="ChEBI" id="CHEBI:30616"/>
    </ligand>
</feature>
<dbReference type="RefSeq" id="WP_169923807.1">
    <property type="nucleotide sequence ID" value="NZ_PDJC01000001.1"/>
</dbReference>
<organism evidence="6 7">
    <name type="scientific">Propionicimonas paludicola</name>
    <dbReference type="NCBI Taxonomy" id="185243"/>
    <lineage>
        <taxon>Bacteria</taxon>
        <taxon>Bacillati</taxon>
        <taxon>Actinomycetota</taxon>
        <taxon>Actinomycetes</taxon>
        <taxon>Propionibacteriales</taxon>
        <taxon>Nocardioidaceae</taxon>
        <taxon>Propionicimonas</taxon>
    </lineage>
</organism>
<comment type="catalytic activity">
    <reaction evidence="5">
        <text>(6S)-5-formyl-5,6,7,8-tetrahydrofolate + ATP = (6R)-5,10-methenyltetrahydrofolate + ADP + phosphate</text>
        <dbReference type="Rhea" id="RHEA:10488"/>
        <dbReference type="ChEBI" id="CHEBI:30616"/>
        <dbReference type="ChEBI" id="CHEBI:43474"/>
        <dbReference type="ChEBI" id="CHEBI:57455"/>
        <dbReference type="ChEBI" id="CHEBI:57457"/>
        <dbReference type="ChEBI" id="CHEBI:456216"/>
        <dbReference type="EC" id="6.3.3.2"/>
    </reaction>
</comment>
<feature type="binding site" evidence="4">
    <location>
        <position position="65"/>
    </location>
    <ligand>
        <name>substrate</name>
    </ligand>
</feature>
<comment type="similarity">
    <text evidence="1 5">Belongs to the 5-formyltetrahydrofolate cyclo-ligase family.</text>
</comment>
<dbReference type="NCBIfam" id="TIGR02727">
    <property type="entry name" value="MTHFS_bact"/>
    <property type="match status" value="1"/>
</dbReference>
<evidence type="ECO:0000313" key="7">
    <source>
        <dbReference type="Proteomes" id="UP000226079"/>
    </source>
</evidence>
<keyword evidence="3 4" id="KW-0067">ATP-binding</keyword>
<accession>A0A2A9CSP9</accession>
<dbReference type="EC" id="6.3.3.2" evidence="5"/>
<evidence type="ECO:0000256" key="4">
    <source>
        <dbReference type="PIRSR" id="PIRSR006806-1"/>
    </source>
</evidence>
<reference evidence="6 7" key="1">
    <citation type="submission" date="2017-10" db="EMBL/GenBank/DDBJ databases">
        <title>Sequencing the genomes of 1000 actinobacteria strains.</title>
        <authorList>
            <person name="Klenk H.-P."/>
        </authorList>
    </citation>
    <scope>NUCLEOTIDE SEQUENCE [LARGE SCALE GENOMIC DNA]</scope>
    <source>
        <strain evidence="6 7">DSM 15597</strain>
    </source>
</reference>
<protein>
    <recommendedName>
        <fullName evidence="5">5-formyltetrahydrofolate cyclo-ligase</fullName>
        <ecNumber evidence="5">6.3.3.2</ecNumber>
    </recommendedName>
</protein>
<keyword evidence="7" id="KW-1185">Reference proteome</keyword>
<dbReference type="Pfam" id="PF01812">
    <property type="entry name" value="5-FTHF_cyc-lig"/>
    <property type="match status" value="1"/>
</dbReference>
<dbReference type="PIRSF" id="PIRSF006806">
    <property type="entry name" value="FTHF_cligase"/>
    <property type="match status" value="1"/>
</dbReference>
<dbReference type="InterPro" id="IPR037171">
    <property type="entry name" value="NagB/RpiA_transferase-like"/>
</dbReference>
<dbReference type="Gene3D" id="3.40.50.10420">
    <property type="entry name" value="NagB/RpiA/CoA transferase-like"/>
    <property type="match status" value="1"/>
</dbReference>
<dbReference type="GO" id="GO:0030272">
    <property type="term" value="F:5-formyltetrahydrofolate cyclo-ligase activity"/>
    <property type="evidence" value="ECO:0007669"/>
    <property type="project" value="UniProtKB-EC"/>
</dbReference>
<dbReference type="PANTHER" id="PTHR23407:SF1">
    <property type="entry name" value="5-FORMYLTETRAHYDROFOLATE CYCLO-LIGASE"/>
    <property type="match status" value="1"/>
</dbReference>
<evidence type="ECO:0000313" key="6">
    <source>
        <dbReference type="EMBL" id="PFG17444.1"/>
    </source>
</evidence>